<keyword evidence="3" id="KW-1185">Reference proteome</keyword>
<keyword evidence="1" id="KW-0732">Signal</keyword>
<evidence type="ECO:0000256" key="1">
    <source>
        <dbReference type="SAM" id="SignalP"/>
    </source>
</evidence>
<gene>
    <name evidence="2" type="ORF">WG78_17175</name>
</gene>
<feature type="chain" id="PRO_5005849647" description="Lysozyme inhibitor LprI N-terminal domain-containing protein" evidence="1">
    <location>
        <begin position="25"/>
        <end position="168"/>
    </location>
</feature>
<accession>A0A0N0GM05</accession>
<dbReference type="EMBL" id="LAQT01000028">
    <property type="protein sequence ID" value="KPC50558.1"/>
    <property type="molecule type" value="Genomic_DNA"/>
</dbReference>
<feature type="signal peptide" evidence="1">
    <location>
        <begin position="1"/>
        <end position="24"/>
    </location>
</feature>
<name>A0A0N0GM05_9NEIS</name>
<dbReference type="STRING" id="857265.WG78_17175"/>
<dbReference type="RefSeq" id="WP_053939040.1">
    <property type="nucleotide sequence ID" value="NZ_LAQT01000028.1"/>
</dbReference>
<dbReference type="Proteomes" id="UP000037939">
    <property type="component" value="Unassembled WGS sequence"/>
</dbReference>
<sequence>MSILLKATPVLAFAAALGASLAHAAPAARAGDTEYAQNMGRVYQGIREAQAERDVCNALYPATASANNKAWSQWQSNNKALVDEYTRRYDAYLHQLAGPKKEKYRQYKVIQDGKYAEAATARKAALQRAGEQGKASCVNYPTALNSTLDPARRFSREIAASRRSAPKA</sequence>
<proteinExistence type="predicted"/>
<comment type="caution">
    <text evidence="2">The sequence shown here is derived from an EMBL/GenBank/DDBJ whole genome shotgun (WGS) entry which is preliminary data.</text>
</comment>
<evidence type="ECO:0000313" key="3">
    <source>
        <dbReference type="Proteomes" id="UP000037939"/>
    </source>
</evidence>
<organism evidence="2 3">
    <name type="scientific">Amantichitinum ursilacus</name>
    <dbReference type="NCBI Taxonomy" id="857265"/>
    <lineage>
        <taxon>Bacteria</taxon>
        <taxon>Pseudomonadati</taxon>
        <taxon>Pseudomonadota</taxon>
        <taxon>Betaproteobacteria</taxon>
        <taxon>Neisseriales</taxon>
        <taxon>Chitinibacteraceae</taxon>
        <taxon>Amantichitinum</taxon>
    </lineage>
</organism>
<evidence type="ECO:0008006" key="4">
    <source>
        <dbReference type="Google" id="ProtNLM"/>
    </source>
</evidence>
<evidence type="ECO:0000313" key="2">
    <source>
        <dbReference type="EMBL" id="KPC50558.1"/>
    </source>
</evidence>
<dbReference type="AlphaFoldDB" id="A0A0N0GM05"/>
<protein>
    <recommendedName>
        <fullName evidence="4">Lysozyme inhibitor LprI N-terminal domain-containing protein</fullName>
    </recommendedName>
</protein>
<reference evidence="2 3" key="1">
    <citation type="submission" date="2015-07" db="EMBL/GenBank/DDBJ databases">
        <title>Draft genome sequence of the Amantichitinum ursilacus IGB-41, a new chitin-degrading bacterium.</title>
        <authorList>
            <person name="Kirstahler P."/>
            <person name="Guenther M."/>
            <person name="Grumaz C."/>
            <person name="Rupp S."/>
            <person name="Zibek S."/>
            <person name="Sohn K."/>
        </authorList>
    </citation>
    <scope>NUCLEOTIDE SEQUENCE [LARGE SCALE GENOMIC DNA]</scope>
    <source>
        <strain evidence="2 3">IGB-41</strain>
    </source>
</reference>
<dbReference type="OrthoDB" id="9839423at2"/>